<proteinExistence type="predicted"/>
<evidence type="ECO:0000313" key="3">
    <source>
        <dbReference type="Proteomes" id="UP000004291"/>
    </source>
</evidence>
<sequence length="499" mass="55421">MASSGEQALAGGYAGDFLRGLLGLRQQWLDVDQNPKAIATVSTLLGRMVLNVVFVGALSVTGYFSASLLVLIAITLVGCSLFPERRLLIMSLAGLFYVLARPFRSDQQRDLVLGLKDSTPAVAELPAIAVYAPVVASFLLVCGICLHLQKRFSQYLLAQRPVLMQFLVLAGLTILAVQLPDHSLAKLLVWSFVTVYSASFFFLAYAFADQRAKDQTPVGLRLGFMRPFWGGSSIPLKGLHFFKRFEAKTPEELSKVQLRALKLAVWAVILSLVYLVCDFILHDWLKLPRMLEAIGLVSTGEGLSRGAAWGVVGANFILDVIGLAAGTHALVAIVRMAGYGIPRNVSRPLTSRSVAEFWNRYFYYFKELLVDFFFYPAFVRYFKKSPKLRIAFATFCAAFVGNVLFSVLSQMHLFNTGGIVDVALHFENYMFYALLLTAALIVSQLNPNKPKPEHGHLRYNVLPRVQVLGFFALLQVFSDETGIYGLAERFDFLGHLFLL</sequence>
<feature type="transmembrane region" description="Helical" evidence="1">
    <location>
        <begin position="52"/>
        <end position="75"/>
    </location>
</feature>
<evidence type="ECO:0000256" key="1">
    <source>
        <dbReference type="SAM" id="Phobius"/>
    </source>
</evidence>
<feature type="transmembrane region" description="Helical" evidence="1">
    <location>
        <begin position="263"/>
        <end position="281"/>
    </location>
</feature>
<dbReference type="EMBL" id="ABIA03000004">
    <property type="protein sequence ID" value="EDQ32428.1"/>
    <property type="molecule type" value="Genomic_DNA"/>
</dbReference>
<name>A9DB15_HOEPD</name>
<dbReference type="HOGENOM" id="CLU_553972_0_0_5"/>
<organism evidence="2 3">
    <name type="scientific">Hoeflea phototrophica (strain DSM 17068 / NCIMB 14078 / DFL-43)</name>
    <dbReference type="NCBI Taxonomy" id="411684"/>
    <lineage>
        <taxon>Bacteria</taxon>
        <taxon>Pseudomonadati</taxon>
        <taxon>Pseudomonadota</taxon>
        <taxon>Alphaproteobacteria</taxon>
        <taxon>Hyphomicrobiales</taxon>
        <taxon>Rhizobiaceae</taxon>
        <taxon>Hoeflea</taxon>
    </lineage>
</organism>
<keyword evidence="1" id="KW-0812">Transmembrane</keyword>
<dbReference type="Proteomes" id="UP000004291">
    <property type="component" value="Chromosome"/>
</dbReference>
<keyword evidence="3" id="KW-1185">Reference proteome</keyword>
<gene>
    <name evidence="2" type="ORF">HPDFL43_11531</name>
</gene>
<reference evidence="2 3" key="2">
    <citation type="submission" date="2012-06" db="EMBL/GenBank/DDBJ databases">
        <authorList>
            <person name="Fiebig A."/>
        </authorList>
    </citation>
    <scope>NUCLEOTIDE SEQUENCE [LARGE SCALE GENOMIC DNA]</scope>
    <source>
        <strain evidence="2 3">DFL-43</strain>
    </source>
</reference>
<comment type="caution">
    <text evidence="2">The sequence shown here is derived from an EMBL/GenBank/DDBJ whole genome shotgun (WGS) entry which is preliminary data.</text>
</comment>
<feature type="transmembrane region" description="Helical" evidence="1">
    <location>
        <begin position="87"/>
        <end position="105"/>
    </location>
</feature>
<accession>A9DB15</accession>
<keyword evidence="1" id="KW-0472">Membrane</keyword>
<evidence type="ECO:0000313" key="2">
    <source>
        <dbReference type="EMBL" id="EDQ32428.1"/>
    </source>
</evidence>
<feature type="transmembrane region" description="Helical" evidence="1">
    <location>
        <begin position="187"/>
        <end position="208"/>
    </location>
</feature>
<keyword evidence="1" id="KW-1133">Transmembrane helix</keyword>
<feature type="transmembrane region" description="Helical" evidence="1">
    <location>
        <begin position="390"/>
        <end position="409"/>
    </location>
</feature>
<dbReference type="eggNOG" id="COG1696">
    <property type="taxonomic scope" value="Bacteria"/>
</dbReference>
<evidence type="ECO:0008006" key="4">
    <source>
        <dbReference type="Google" id="ProtNLM"/>
    </source>
</evidence>
<feature type="transmembrane region" description="Helical" evidence="1">
    <location>
        <begin position="429"/>
        <end position="446"/>
    </location>
</feature>
<dbReference type="OrthoDB" id="8110101at2"/>
<reference evidence="2 3" key="1">
    <citation type="submission" date="2007-10" db="EMBL/GenBank/DDBJ databases">
        <authorList>
            <person name="Wagner-Dobler I."/>
            <person name="Ferriera S."/>
            <person name="Johnson J."/>
            <person name="Kravitz S."/>
            <person name="Beeson K."/>
            <person name="Sutton G."/>
            <person name="Rogers Y.-H."/>
            <person name="Friedman R."/>
            <person name="Frazier M."/>
            <person name="Venter J.C."/>
        </authorList>
    </citation>
    <scope>NUCLEOTIDE SEQUENCE [LARGE SCALE GENOMIC DNA]</scope>
    <source>
        <strain evidence="2 3">DFL-43</strain>
    </source>
</reference>
<feature type="transmembrane region" description="Helical" evidence="1">
    <location>
        <begin position="161"/>
        <end position="181"/>
    </location>
</feature>
<dbReference type="RefSeq" id="WP_007198077.1">
    <property type="nucleotide sequence ID" value="NZ_CM002917.1"/>
</dbReference>
<protein>
    <recommendedName>
        <fullName evidence="4">Membrane protein involved in D-alanine export</fullName>
    </recommendedName>
</protein>
<dbReference type="AlphaFoldDB" id="A9DB15"/>
<feature type="transmembrane region" description="Helical" evidence="1">
    <location>
        <begin position="125"/>
        <end position="149"/>
    </location>
</feature>